<sequence length="332" mass="37285">MCADALCKIWRTNGHFGQYINPHTLDIRVGNSDAGTMICGALAECADYFGREDYLDIALLSAERYFDDYQKKGFTSGGPLEILNAPDCESAVNLLESLVCIYEITHDKQWLHRATAFSHYVQTWFYTYNVSFPDTSIYGKLGVRTTGALMASSQNRCAVPNICTLSGDVYLRLYRYTGNRRFVTIIQECIHNTHQYISREDNPIVTMRGPTLQSGTIHECIQTGDWTGPPGEIPYEWVTSWTEVAHLLSISELPGIYFAPDDNTLVVFDHLNASLQVTESQSLEIIIHNPTQYKAHTRILIDRMKTGKLPVDMVSGCLQVVIEAGEKIVVPV</sequence>
<comment type="caution">
    <text evidence="1">The sequence shown here is derived from an EMBL/GenBank/DDBJ whole genome shotgun (WGS) entry which is preliminary data.</text>
</comment>
<protein>
    <submittedName>
        <fullName evidence="1">Uncharacterized protein</fullName>
    </submittedName>
</protein>
<gene>
    <name evidence="1" type="ORF">A8L45_18525</name>
</gene>
<proteinExistence type="predicted"/>
<dbReference type="InterPro" id="IPR008928">
    <property type="entry name" value="6-hairpin_glycosidase_sf"/>
</dbReference>
<dbReference type="Proteomes" id="UP000094936">
    <property type="component" value="Unassembled WGS sequence"/>
</dbReference>
<accession>A0A1C3ECM1</accession>
<organism evidence="1 2">
    <name type="scientific">Veronia pacifica</name>
    <dbReference type="NCBI Taxonomy" id="1080227"/>
    <lineage>
        <taxon>Bacteria</taxon>
        <taxon>Pseudomonadati</taxon>
        <taxon>Pseudomonadota</taxon>
        <taxon>Gammaproteobacteria</taxon>
        <taxon>Vibrionales</taxon>
        <taxon>Vibrionaceae</taxon>
        <taxon>Veronia</taxon>
    </lineage>
</organism>
<dbReference type="GO" id="GO:0005975">
    <property type="term" value="P:carbohydrate metabolic process"/>
    <property type="evidence" value="ECO:0007669"/>
    <property type="project" value="InterPro"/>
</dbReference>
<dbReference type="OrthoDB" id="9762614at2"/>
<dbReference type="EMBL" id="LYBM01000043">
    <property type="protein sequence ID" value="ODA30934.1"/>
    <property type="molecule type" value="Genomic_DNA"/>
</dbReference>
<reference evidence="1 2" key="1">
    <citation type="submission" date="2016-05" db="EMBL/GenBank/DDBJ databases">
        <title>Genomic Taxonomy of the Vibrionaceae.</title>
        <authorList>
            <person name="Gomez-Gil B."/>
            <person name="Enciso-Ibarra J."/>
        </authorList>
    </citation>
    <scope>NUCLEOTIDE SEQUENCE [LARGE SCALE GENOMIC DNA]</scope>
    <source>
        <strain evidence="1 2">CAIM 1920</strain>
    </source>
</reference>
<name>A0A1C3ECM1_9GAMM</name>
<keyword evidence="2" id="KW-1185">Reference proteome</keyword>
<dbReference type="AlphaFoldDB" id="A0A1C3ECM1"/>
<dbReference type="SUPFAM" id="SSF48208">
    <property type="entry name" value="Six-hairpin glycosidases"/>
    <property type="match status" value="1"/>
</dbReference>
<evidence type="ECO:0000313" key="1">
    <source>
        <dbReference type="EMBL" id="ODA30934.1"/>
    </source>
</evidence>
<evidence type="ECO:0000313" key="2">
    <source>
        <dbReference type="Proteomes" id="UP000094936"/>
    </source>
</evidence>
<dbReference type="RefSeq" id="WP_068904848.1">
    <property type="nucleotide sequence ID" value="NZ_LYBM01000043.1"/>
</dbReference>
<dbReference type="STRING" id="1080227.A8L45_18525"/>